<proteinExistence type="predicted"/>
<dbReference type="AlphaFoldDB" id="A0A9N7UII6"/>
<name>A0A9N7UII6_PLEPL</name>
<evidence type="ECO:0000313" key="2">
    <source>
        <dbReference type="Proteomes" id="UP001153269"/>
    </source>
</evidence>
<organism evidence="1 2">
    <name type="scientific">Pleuronectes platessa</name>
    <name type="common">European plaice</name>
    <dbReference type="NCBI Taxonomy" id="8262"/>
    <lineage>
        <taxon>Eukaryota</taxon>
        <taxon>Metazoa</taxon>
        <taxon>Chordata</taxon>
        <taxon>Craniata</taxon>
        <taxon>Vertebrata</taxon>
        <taxon>Euteleostomi</taxon>
        <taxon>Actinopterygii</taxon>
        <taxon>Neopterygii</taxon>
        <taxon>Teleostei</taxon>
        <taxon>Neoteleostei</taxon>
        <taxon>Acanthomorphata</taxon>
        <taxon>Carangaria</taxon>
        <taxon>Pleuronectiformes</taxon>
        <taxon>Pleuronectoidei</taxon>
        <taxon>Pleuronectidae</taxon>
        <taxon>Pleuronectes</taxon>
    </lineage>
</organism>
<keyword evidence="2" id="KW-1185">Reference proteome</keyword>
<dbReference type="EMBL" id="CADEAL010001472">
    <property type="protein sequence ID" value="CAB1432759.1"/>
    <property type="molecule type" value="Genomic_DNA"/>
</dbReference>
<feature type="non-terminal residue" evidence="1">
    <location>
        <position position="129"/>
    </location>
</feature>
<protein>
    <submittedName>
        <fullName evidence="1">Uncharacterized protein</fullName>
    </submittedName>
</protein>
<reference evidence="1" key="1">
    <citation type="submission" date="2020-03" db="EMBL/GenBank/DDBJ databases">
        <authorList>
            <person name="Weist P."/>
        </authorList>
    </citation>
    <scope>NUCLEOTIDE SEQUENCE</scope>
</reference>
<dbReference type="Proteomes" id="UP001153269">
    <property type="component" value="Unassembled WGS sequence"/>
</dbReference>
<accession>A0A9N7UII6</accession>
<comment type="caution">
    <text evidence="1">The sequence shown here is derived from an EMBL/GenBank/DDBJ whole genome shotgun (WGS) entry which is preliminary data.</text>
</comment>
<gene>
    <name evidence="1" type="ORF">PLEPLA_LOCUS20845</name>
</gene>
<sequence>MVGDLGNAGGLQANRKGAVMVTRASSWDSEAAAAPWGTDWPPRNALGVHNPGPEWQREWVSFRRPRGGAAWWLSVSFIVVRSPGLSSGESAALLGGCGLGPGSGRIDKEHQCTDFIDQSRGWDRQPRRR</sequence>
<evidence type="ECO:0000313" key="1">
    <source>
        <dbReference type="EMBL" id="CAB1432759.1"/>
    </source>
</evidence>